<dbReference type="InterPro" id="IPR000182">
    <property type="entry name" value="GNAT_dom"/>
</dbReference>
<accession>A0ABP9HZ03</accession>
<dbReference type="InterPro" id="IPR016181">
    <property type="entry name" value="Acyl_CoA_acyltransferase"/>
</dbReference>
<evidence type="ECO:0000313" key="3">
    <source>
        <dbReference type="Proteomes" id="UP001500466"/>
    </source>
</evidence>
<organism evidence="2 3">
    <name type="scientific">Yinghuangia aomiensis</name>
    <dbReference type="NCBI Taxonomy" id="676205"/>
    <lineage>
        <taxon>Bacteria</taxon>
        <taxon>Bacillati</taxon>
        <taxon>Actinomycetota</taxon>
        <taxon>Actinomycetes</taxon>
        <taxon>Kitasatosporales</taxon>
        <taxon>Streptomycetaceae</taxon>
        <taxon>Yinghuangia</taxon>
    </lineage>
</organism>
<dbReference type="RefSeq" id="WP_345678931.1">
    <property type="nucleotide sequence ID" value="NZ_BAABHS010000026.1"/>
</dbReference>
<sequence>MEILQAGEEHLTDIAALAKSRSLDELDEAVARREGFLVSAYDETVYRARLSAHEYFQVAVEDGNVVGFVLAYANRHFGADEWLNRHVADELGGILVVKQVCVSREAAGNGVGSLLYRHVLDRWTTTPVVAAVVAEPRNEASNAFHGKHGFGVMFTLRPPDGRLRNVWVRPGQTGP</sequence>
<comment type="caution">
    <text evidence="2">The sequence shown here is derived from an EMBL/GenBank/DDBJ whole genome shotgun (WGS) entry which is preliminary data.</text>
</comment>
<dbReference type="Proteomes" id="UP001500466">
    <property type="component" value="Unassembled WGS sequence"/>
</dbReference>
<dbReference type="Pfam" id="PF00583">
    <property type="entry name" value="Acetyltransf_1"/>
    <property type="match status" value="1"/>
</dbReference>
<keyword evidence="3" id="KW-1185">Reference proteome</keyword>
<dbReference type="EMBL" id="BAABHS010000026">
    <property type="protein sequence ID" value="GAA4982925.1"/>
    <property type="molecule type" value="Genomic_DNA"/>
</dbReference>
<dbReference type="CDD" id="cd04301">
    <property type="entry name" value="NAT_SF"/>
    <property type="match status" value="1"/>
</dbReference>
<dbReference type="Gene3D" id="3.40.630.30">
    <property type="match status" value="1"/>
</dbReference>
<evidence type="ECO:0000259" key="1">
    <source>
        <dbReference type="PROSITE" id="PS51186"/>
    </source>
</evidence>
<protein>
    <recommendedName>
        <fullName evidence="1">N-acetyltransferase domain-containing protein</fullName>
    </recommendedName>
</protein>
<dbReference type="PROSITE" id="PS51186">
    <property type="entry name" value="GNAT"/>
    <property type="match status" value="1"/>
</dbReference>
<name>A0ABP9HZ03_9ACTN</name>
<reference evidence="3" key="1">
    <citation type="journal article" date="2019" name="Int. J. Syst. Evol. Microbiol.">
        <title>The Global Catalogue of Microorganisms (GCM) 10K type strain sequencing project: providing services to taxonomists for standard genome sequencing and annotation.</title>
        <authorList>
            <consortium name="The Broad Institute Genomics Platform"/>
            <consortium name="The Broad Institute Genome Sequencing Center for Infectious Disease"/>
            <person name="Wu L."/>
            <person name="Ma J."/>
        </authorList>
    </citation>
    <scope>NUCLEOTIDE SEQUENCE [LARGE SCALE GENOMIC DNA]</scope>
    <source>
        <strain evidence="3">JCM 17986</strain>
    </source>
</reference>
<proteinExistence type="predicted"/>
<dbReference type="SUPFAM" id="SSF55729">
    <property type="entry name" value="Acyl-CoA N-acyltransferases (Nat)"/>
    <property type="match status" value="1"/>
</dbReference>
<feature type="domain" description="N-acetyltransferase" evidence="1">
    <location>
        <begin position="12"/>
        <end position="175"/>
    </location>
</feature>
<gene>
    <name evidence="2" type="ORF">GCM10023205_60680</name>
</gene>
<evidence type="ECO:0000313" key="2">
    <source>
        <dbReference type="EMBL" id="GAA4982925.1"/>
    </source>
</evidence>